<name>A0A372MG07_9SPIR</name>
<proteinExistence type="inferred from homology"/>
<evidence type="ECO:0000256" key="5">
    <source>
        <dbReference type="PIRSR" id="PIRSR602678-1"/>
    </source>
</evidence>
<dbReference type="SUPFAM" id="SSF102705">
    <property type="entry name" value="NIF3 (NGG1p interacting factor 3)-like"/>
    <property type="match status" value="1"/>
</dbReference>
<dbReference type="FunFam" id="3.40.1390.30:FF:000001">
    <property type="entry name" value="GTP cyclohydrolase 1 type 2"/>
    <property type="match status" value="1"/>
</dbReference>
<protein>
    <recommendedName>
        <fullName evidence="3">GTP cyclohydrolase 1 type 2 homolog</fullName>
    </recommendedName>
</protein>
<sequence>MKRSELVAYLDVYLGLESFEGLDRSLNGLVVGGPEKEVHNVAFAVDACQATFEKAIGEGADVLIVHHGLYWGTPLPITGTHHTRISTLLQGNLDLYVAHLPLDAHPVVGNNVVMAGKLGLQDIEPFAPYKGTTLGFKGVLKEGRDVRWIASQLGFESPVVLPFGKERIKTVGIVSGGASSDVYAALADGLDCFITGEVEHQIYHDAQEAGITVIGGGHYQTEIFGVQALSEHMRDTFDLAVCFIANPTGL</sequence>
<dbReference type="PANTHER" id="PTHR13799">
    <property type="entry name" value="NGG1 INTERACTING FACTOR 3"/>
    <property type="match status" value="1"/>
</dbReference>
<dbReference type="RefSeq" id="WP_117330990.1">
    <property type="nucleotide sequence ID" value="NZ_QUWK01000011.1"/>
</dbReference>
<evidence type="ECO:0000313" key="7">
    <source>
        <dbReference type="Proteomes" id="UP000264002"/>
    </source>
</evidence>
<reference evidence="7" key="1">
    <citation type="submission" date="2018-08" db="EMBL/GenBank/DDBJ databases">
        <authorList>
            <person name="Grouzdev D.S."/>
            <person name="Krutkina M.S."/>
        </authorList>
    </citation>
    <scope>NUCLEOTIDE SEQUENCE [LARGE SCALE GENOMIC DNA]</scope>
    <source>
        <strain evidence="7">4-11</strain>
    </source>
</reference>
<dbReference type="EMBL" id="QUWK01000011">
    <property type="protein sequence ID" value="RFU94236.1"/>
    <property type="molecule type" value="Genomic_DNA"/>
</dbReference>
<comment type="caution">
    <text evidence="6">The sequence shown here is derived from an EMBL/GenBank/DDBJ whole genome shotgun (WGS) entry which is preliminary data.</text>
</comment>
<dbReference type="Proteomes" id="UP000264002">
    <property type="component" value="Unassembled WGS sequence"/>
</dbReference>
<accession>A0A372MG07</accession>
<evidence type="ECO:0000256" key="3">
    <source>
        <dbReference type="ARBA" id="ARBA00022112"/>
    </source>
</evidence>
<feature type="binding site" evidence="5">
    <location>
        <position position="66"/>
    </location>
    <ligand>
        <name>a divalent metal cation</name>
        <dbReference type="ChEBI" id="CHEBI:60240"/>
        <label>1</label>
    </ligand>
</feature>
<feature type="binding site" evidence="5">
    <location>
        <position position="103"/>
    </location>
    <ligand>
        <name>a divalent metal cation</name>
        <dbReference type="ChEBI" id="CHEBI:60240"/>
        <label>1</label>
    </ligand>
</feature>
<evidence type="ECO:0000256" key="1">
    <source>
        <dbReference type="ARBA" id="ARBA00006964"/>
    </source>
</evidence>
<comment type="subunit">
    <text evidence="2">Homohexamer.</text>
</comment>
<keyword evidence="4 5" id="KW-0479">Metal-binding</keyword>
<dbReference type="InterPro" id="IPR002678">
    <property type="entry name" value="DUF34/NIF3"/>
</dbReference>
<evidence type="ECO:0000256" key="2">
    <source>
        <dbReference type="ARBA" id="ARBA00011643"/>
    </source>
</evidence>
<comment type="similarity">
    <text evidence="1">Belongs to the GTP cyclohydrolase I type 2/NIF3 family.</text>
</comment>
<dbReference type="PANTHER" id="PTHR13799:SF14">
    <property type="entry name" value="GTP CYCLOHYDROLASE 1 TYPE 2 HOMOLOG"/>
    <property type="match status" value="1"/>
</dbReference>
<keyword evidence="7" id="KW-1185">Reference proteome</keyword>
<organism evidence="6 7">
    <name type="scientific">Sphaerochaeta halotolerans</name>
    <dbReference type="NCBI Taxonomy" id="2293840"/>
    <lineage>
        <taxon>Bacteria</taxon>
        <taxon>Pseudomonadati</taxon>
        <taxon>Spirochaetota</taxon>
        <taxon>Spirochaetia</taxon>
        <taxon>Spirochaetales</taxon>
        <taxon>Sphaerochaetaceae</taxon>
        <taxon>Sphaerochaeta</taxon>
    </lineage>
</organism>
<feature type="binding site" evidence="5">
    <location>
        <position position="222"/>
    </location>
    <ligand>
        <name>a divalent metal cation</name>
        <dbReference type="ChEBI" id="CHEBI:60240"/>
        <label>1</label>
    </ligand>
</feature>
<dbReference type="AlphaFoldDB" id="A0A372MG07"/>
<dbReference type="GO" id="GO:0005737">
    <property type="term" value="C:cytoplasm"/>
    <property type="evidence" value="ECO:0007669"/>
    <property type="project" value="TreeGrafter"/>
</dbReference>
<feature type="binding site" evidence="5">
    <location>
        <position position="67"/>
    </location>
    <ligand>
        <name>a divalent metal cation</name>
        <dbReference type="ChEBI" id="CHEBI:60240"/>
        <label>1</label>
    </ligand>
</feature>
<dbReference type="Gene3D" id="3.40.1390.30">
    <property type="entry name" value="NIF3 (NGG1p interacting factor 3)-like"/>
    <property type="match status" value="2"/>
</dbReference>
<evidence type="ECO:0000313" key="6">
    <source>
        <dbReference type="EMBL" id="RFU94236.1"/>
    </source>
</evidence>
<dbReference type="NCBIfam" id="TIGR00486">
    <property type="entry name" value="YbgI_SA1388"/>
    <property type="match status" value="1"/>
</dbReference>
<gene>
    <name evidence="6" type="ORF">DYP60_10640</name>
</gene>
<feature type="binding site" evidence="5">
    <location>
        <position position="218"/>
    </location>
    <ligand>
        <name>a divalent metal cation</name>
        <dbReference type="ChEBI" id="CHEBI:60240"/>
        <label>1</label>
    </ligand>
</feature>
<reference evidence="6 7" key="2">
    <citation type="submission" date="2018-09" db="EMBL/GenBank/DDBJ databases">
        <title>Genome of Sphaerochaeta halotolerans strain 4-11.</title>
        <authorList>
            <person name="Nazina T.N."/>
            <person name="Sokolova D.S."/>
        </authorList>
    </citation>
    <scope>NUCLEOTIDE SEQUENCE [LARGE SCALE GENOMIC DNA]</scope>
    <source>
        <strain evidence="6 7">4-11</strain>
    </source>
</reference>
<evidence type="ECO:0000256" key="4">
    <source>
        <dbReference type="ARBA" id="ARBA00022723"/>
    </source>
</evidence>
<dbReference type="GO" id="GO:0046872">
    <property type="term" value="F:metal ion binding"/>
    <property type="evidence" value="ECO:0007669"/>
    <property type="project" value="UniProtKB-KW"/>
</dbReference>
<dbReference type="Pfam" id="PF01784">
    <property type="entry name" value="DUF34_NIF3"/>
    <property type="match status" value="1"/>
</dbReference>
<dbReference type="InterPro" id="IPR036069">
    <property type="entry name" value="DUF34/NIF3_sf"/>
</dbReference>